<gene>
    <name evidence="1" type="ORF">EVA_11134</name>
</gene>
<dbReference type="AlphaFoldDB" id="J9G0K3"/>
<accession>J9G0K3</accession>
<name>J9G0K3_9ZZZZ</name>
<sequence length="34" mass="3789">MSSTMNVSFFMFKEKVSRYSTTLSASILSVVVNP</sequence>
<reference evidence="1" key="1">
    <citation type="journal article" date="2012" name="PLoS ONE">
        <title>Gene sets for utilization of primary and secondary nutrition supplies in the distal gut of endangered iberian lynx.</title>
        <authorList>
            <person name="Alcaide M."/>
            <person name="Messina E."/>
            <person name="Richter M."/>
            <person name="Bargiela R."/>
            <person name="Peplies J."/>
            <person name="Huws S.A."/>
            <person name="Newbold C.J."/>
            <person name="Golyshin P.N."/>
            <person name="Simon M.A."/>
            <person name="Lopez G."/>
            <person name="Yakimov M.M."/>
            <person name="Ferrer M."/>
        </authorList>
    </citation>
    <scope>NUCLEOTIDE SEQUENCE</scope>
</reference>
<dbReference type="EMBL" id="AMCI01003238">
    <property type="protein sequence ID" value="EJX00762.1"/>
    <property type="molecule type" value="Genomic_DNA"/>
</dbReference>
<organism evidence="1">
    <name type="scientific">gut metagenome</name>
    <dbReference type="NCBI Taxonomy" id="749906"/>
    <lineage>
        <taxon>unclassified sequences</taxon>
        <taxon>metagenomes</taxon>
        <taxon>organismal metagenomes</taxon>
    </lineage>
</organism>
<comment type="caution">
    <text evidence="1">The sequence shown here is derived from an EMBL/GenBank/DDBJ whole genome shotgun (WGS) entry which is preliminary data.</text>
</comment>
<proteinExistence type="predicted"/>
<evidence type="ECO:0000313" key="1">
    <source>
        <dbReference type="EMBL" id="EJX00762.1"/>
    </source>
</evidence>
<protein>
    <submittedName>
        <fullName evidence="1">Uncharacterized protein</fullName>
    </submittedName>
</protein>